<gene>
    <name evidence="1" type="primary">baeS</name>
    <name evidence="1" type="ordered locus">MS1245</name>
</gene>
<dbReference type="AlphaFoldDB" id="Q65T58"/>
<organism evidence="1 2">
    <name type="scientific">Mannheimia succiniciproducens (strain KCTC 0769BP / MBEL55E)</name>
    <dbReference type="NCBI Taxonomy" id="221988"/>
    <lineage>
        <taxon>Bacteria</taxon>
        <taxon>Pseudomonadati</taxon>
        <taxon>Pseudomonadota</taxon>
        <taxon>Gammaproteobacteria</taxon>
        <taxon>Pasteurellales</taxon>
        <taxon>Pasteurellaceae</taxon>
        <taxon>Basfia</taxon>
    </lineage>
</organism>
<dbReference type="Proteomes" id="UP000000607">
    <property type="component" value="Chromosome"/>
</dbReference>
<dbReference type="HOGENOM" id="CLU_2717612_0_0_6"/>
<name>Q65T58_MANSM</name>
<dbReference type="eggNOG" id="COG0642">
    <property type="taxonomic scope" value="Bacteria"/>
</dbReference>
<evidence type="ECO:0000313" key="1">
    <source>
        <dbReference type="EMBL" id="AAU37852.1"/>
    </source>
</evidence>
<protein>
    <submittedName>
        <fullName evidence="1">BaeS protein</fullName>
    </submittedName>
</protein>
<dbReference type="EMBL" id="AE016827">
    <property type="protein sequence ID" value="AAU37852.1"/>
    <property type="molecule type" value="Genomic_DNA"/>
</dbReference>
<reference evidence="1 2" key="1">
    <citation type="journal article" date="2004" name="Nat. Biotechnol.">
        <title>The genome sequence of the capnophilic rumen bacterium Mannheimia succiniciproducens.</title>
        <authorList>
            <person name="Hong S.H."/>
            <person name="Kim J.S."/>
            <person name="Lee S.Y."/>
            <person name="In Y.H."/>
            <person name="Choi S.S."/>
            <person name="Rih J.-K."/>
            <person name="Kim C.H."/>
            <person name="Jeong H."/>
            <person name="Hur C.G."/>
            <person name="Kim J.J."/>
        </authorList>
    </citation>
    <scope>NUCLEOTIDE SEQUENCE [LARGE SCALE GENOMIC DNA]</scope>
    <source>
        <strain evidence="2">KCTC 0769BP / MBEL55E</strain>
    </source>
</reference>
<dbReference type="STRING" id="221988.MS1245"/>
<dbReference type="KEGG" id="msu:MS1245"/>
<keyword evidence="2" id="KW-1185">Reference proteome</keyword>
<sequence>MNLLKMNSIRLRLIVILSFIALVIWGVTSALNWHYVRQEVNNMFDIQQYLLAKRLSSSYCNRFCMNSSASVI</sequence>
<evidence type="ECO:0000313" key="2">
    <source>
        <dbReference type="Proteomes" id="UP000000607"/>
    </source>
</evidence>
<dbReference type="Gene3D" id="1.20.5.1040">
    <property type="entry name" value="Sensor protein qsec"/>
    <property type="match status" value="1"/>
</dbReference>
<accession>Q65T58</accession>
<proteinExistence type="predicted"/>